<dbReference type="Pfam" id="PF03109">
    <property type="entry name" value="ABC1"/>
    <property type="match status" value="1"/>
</dbReference>
<evidence type="ECO:0000256" key="1">
    <source>
        <dbReference type="ARBA" id="ARBA00009670"/>
    </source>
</evidence>
<keyword evidence="4" id="KW-1185">Reference proteome</keyword>
<evidence type="ECO:0000313" key="3">
    <source>
        <dbReference type="EMBL" id="MCK0531628.1"/>
    </source>
</evidence>
<dbReference type="CDD" id="cd05121">
    <property type="entry name" value="ABC1_ADCK3-like"/>
    <property type="match status" value="1"/>
</dbReference>
<evidence type="ECO:0000259" key="2">
    <source>
        <dbReference type="Pfam" id="PF03109"/>
    </source>
</evidence>
<organism evidence="3 4">
    <name type="scientific">Sphingobium agri</name>
    <dbReference type="NCBI Taxonomy" id="2933566"/>
    <lineage>
        <taxon>Bacteria</taxon>
        <taxon>Pseudomonadati</taxon>
        <taxon>Pseudomonadota</taxon>
        <taxon>Alphaproteobacteria</taxon>
        <taxon>Sphingomonadales</taxon>
        <taxon>Sphingomonadaceae</taxon>
        <taxon>Sphingobium</taxon>
    </lineage>
</organism>
<dbReference type="EMBL" id="JALKHS010000006">
    <property type="protein sequence ID" value="MCK0531628.1"/>
    <property type="molecule type" value="Genomic_DNA"/>
</dbReference>
<name>A0ABT0DWX1_9SPHN</name>
<dbReference type="PANTHER" id="PTHR10566:SF113">
    <property type="entry name" value="PROTEIN ACTIVITY OF BC1 COMPLEX KINASE 7, CHLOROPLASTIC"/>
    <property type="match status" value="1"/>
</dbReference>
<dbReference type="PANTHER" id="PTHR10566">
    <property type="entry name" value="CHAPERONE-ACTIVITY OF BC1 COMPLEX CABC1 -RELATED"/>
    <property type="match status" value="1"/>
</dbReference>
<protein>
    <submittedName>
        <fullName evidence="3">AarF/UbiB family protein</fullName>
    </submittedName>
</protein>
<dbReference type="RefSeq" id="WP_247231191.1">
    <property type="nucleotide sequence ID" value="NZ_JALKHS010000006.1"/>
</dbReference>
<gene>
    <name evidence="3" type="ORF">MU848_08565</name>
</gene>
<dbReference type="InterPro" id="IPR004147">
    <property type="entry name" value="ABC1_dom"/>
</dbReference>
<proteinExistence type="inferred from homology"/>
<evidence type="ECO:0000313" key="4">
    <source>
        <dbReference type="Proteomes" id="UP001203512"/>
    </source>
</evidence>
<dbReference type="InterPro" id="IPR011009">
    <property type="entry name" value="Kinase-like_dom_sf"/>
</dbReference>
<dbReference type="InterPro" id="IPR050154">
    <property type="entry name" value="UbiB_kinase"/>
</dbReference>
<sequence>MLKTIVVAARDRERLAEITAVATRFGLDLLLARMGLAKERDGTSPPDLPGRTRQALEALGPTYVKLGQILATRADLLPEDWISEFEKLHSAAPTLDFSTLRPLLEEALGEPVETAFARFDEAPLAAASMAQVHRAALHNGREVVVKIRRPGIRKSMEADLRLISHLAGIVEASNREARRFQPRALVQQLLDTVLEELDFTSEGRNADRLRADLAEQPRVVIPEIHWPLSSETVLVMDYVEGIAPRNAEALRAAGINPAAIADLGADLVLEMVLVNGRFHGDPHPGNLLCLPGDRLALLDLGLIGHVSARRQQEFLAFILSLRSNDAERMADTLIGWHQGDRPSRERVLMASEQLIARHGSGPLVLGRMVADFFPLIRKEGLVLPPDLALIFKALITMDGVLGTIEPGFDLSQALQRSRARLIAHRLTASQSPEKLVPLLLELSRIADDAPRMLRALTRKLEAEGAAANGLTDGALITAAKWLAAAILMSAAAVTAGLMLS</sequence>
<dbReference type="SUPFAM" id="SSF56112">
    <property type="entry name" value="Protein kinase-like (PK-like)"/>
    <property type="match status" value="1"/>
</dbReference>
<comment type="similarity">
    <text evidence="1">Belongs to the protein kinase superfamily. ADCK protein kinase family.</text>
</comment>
<dbReference type="Proteomes" id="UP001203512">
    <property type="component" value="Unassembled WGS sequence"/>
</dbReference>
<feature type="domain" description="ABC1 atypical kinase-like" evidence="2">
    <location>
        <begin position="87"/>
        <end position="331"/>
    </location>
</feature>
<comment type="caution">
    <text evidence="3">The sequence shown here is derived from an EMBL/GenBank/DDBJ whole genome shotgun (WGS) entry which is preliminary data.</text>
</comment>
<reference evidence="3 4" key="1">
    <citation type="submission" date="2022-04" db="EMBL/GenBank/DDBJ databases">
        <authorList>
            <person name="Huq M.A."/>
        </authorList>
    </citation>
    <scope>NUCLEOTIDE SEQUENCE [LARGE SCALE GENOMIC DNA]</scope>
    <source>
        <strain evidence="3 4">MAH-33</strain>
    </source>
</reference>
<accession>A0ABT0DWX1</accession>